<proteinExistence type="predicted"/>
<accession>A0A2M8KY46</accession>
<feature type="transmembrane region" description="Helical" evidence="1">
    <location>
        <begin position="310"/>
        <end position="329"/>
    </location>
</feature>
<dbReference type="InterPro" id="IPR010364">
    <property type="entry name" value="Uncharacterised_IM_CreD"/>
</dbReference>
<keyword evidence="1" id="KW-0472">Membrane</keyword>
<dbReference type="EMBL" id="PFEF01000003">
    <property type="protein sequence ID" value="PJE64850.1"/>
    <property type="molecule type" value="Genomic_DNA"/>
</dbReference>
<organism evidence="2 3">
    <name type="scientific">Candidatus Ryanbacteria bacterium CG10_big_fil_rev_8_21_14_0_10_43_42</name>
    <dbReference type="NCBI Taxonomy" id="1974864"/>
    <lineage>
        <taxon>Bacteria</taxon>
        <taxon>Candidatus Ryaniibacteriota</taxon>
    </lineage>
</organism>
<comment type="caution">
    <text evidence="2">The sequence shown here is derived from an EMBL/GenBank/DDBJ whole genome shotgun (WGS) entry which is preliminary data.</text>
</comment>
<dbReference type="PIRSF" id="PIRSF004548">
    <property type="entry name" value="CreD"/>
    <property type="match status" value="1"/>
</dbReference>
<evidence type="ECO:0000313" key="2">
    <source>
        <dbReference type="EMBL" id="PJE64850.1"/>
    </source>
</evidence>
<feature type="transmembrane region" description="Helical" evidence="1">
    <location>
        <begin position="392"/>
        <end position="408"/>
    </location>
</feature>
<dbReference type="Proteomes" id="UP000229098">
    <property type="component" value="Unassembled WGS sequence"/>
</dbReference>
<feature type="transmembrane region" description="Helical" evidence="1">
    <location>
        <begin position="362"/>
        <end position="380"/>
    </location>
</feature>
<feature type="transmembrane region" description="Helical" evidence="1">
    <location>
        <begin position="14"/>
        <end position="40"/>
    </location>
</feature>
<dbReference type="GO" id="GO:0005886">
    <property type="term" value="C:plasma membrane"/>
    <property type="evidence" value="ECO:0007669"/>
    <property type="project" value="TreeGrafter"/>
</dbReference>
<dbReference type="AlphaFoldDB" id="A0A2M8KY46"/>
<dbReference type="PANTHER" id="PTHR30092">
    <property type="entry name" value="INNER MEMBRANE PROTEIN CRED"/>
    <property type="match status" value="1"/>
</dbReference>
<name>A0A2M8KY46_9BACT</name>
<evidence type="ECO:0000256" key="1">
    <source>
        <dbReference type="SAM" id="Phobius"/>
    </source>
</evidence>
<evidence type="ECO:0000313" key="3">
    <source>
        <dbReference type="Proteomes" id="UP000229098"/>
    </source>
</evidence>
<sequence length="444" mass="49059">MEIPQNNTKRRDSLLFKLIAIALLMGVSLAASFSVLGLVIERSHRSDEAIREIASAWSREQTITGPVIAIPLQTTVITSTGQTTTQENNIFLLPDTLTYDISVDTETRSRGIFEAAVYTSRITGTGSFNLDDVDRTHIDGIVQWDNATVFIGIPDTRGVESSAVLLWNGEEIIFEPGVPRNSIEASGISVPLNIQPLKKEHMFSFDIILRGSEAIYIAPLGKTTDVSISSNWPAPSFTGAFLPKEHNLTDAGFTAKWNVSSFGRSLPQSWVESATGHDQTIKEHIVNSLFGVSLNHGVDFYTQVNRSVKYSVLFIALTFLVFFMFEVLSQLRVHPLNYLLIGLAIALFYLLLLSLAEHVGFLSAYSISAIAITGLITGYARSVLKAKKKAGIIAVLLSVLYSYLYILLQLDEFSLLFGSLFLFAILAIVMYLTRNIDWYGIGER</sequence>
<keyword evidence="1" id="KW-1133">Transmembrane helix</keyword>
<gene>
    <name evidence="2" type="ORF">COU90_01130</name>
</gene>
<reference evidence="3" key="1">
    <citation type="submission" date="2017-09" db="EMBL/GenBank/DDBJ databases">
        <title>Depth-based differentiation of microbial function through sediment-hosted aquifers and enrichment of novel symbionts in the deep terrestrial subsurface.</title>
        <authorList>
            <person name="Probst A.J."/>
            <person name="Ladd B."/>
            <person name="Jarett J.K."/>
            <person name="Geller-Mcgrath D.E."/>
            <person name="Sieber C.M.K."/>
            <person name="Emerson J.B."/>
            <person name="Anantharaman K."/>
            <person name="Thomas B.C."/>
            <person name="Malmstrom R."/>
            <person name="Stieglmeier M."/>
            <person name="Klingl A."/>
            <person name="Woyke T."/>
            <person name="Ryan C.M."/>
            <person name="Banfield J.F."/>
        </authorList>
    </citation>
    <scope>NUCLEOTIDE SEQUENCE [LARGE SCALE GENOMIC DNA]</scope>
</reference>
<dbReference type="NCBIfam" id="NF008712">
    <property type="entry name" value="PRK11715.1-1"/>
    <property type="match status" value="1"/>
</dbReference>
<dbReference type="PANTHER" id="PTHR30092:SF0">
    <property type="entry name" value="INNER MEMBRANE PROTEIN CRED"/>
    <property type="match status" value="1"/>
</dbReference>
<feature type="transmembrane region" description="Helical" evidence="1">
    <location>
        <begin position="336"/>
        <end position="356"/>
    </location>
</feature>
<feature type="transmembrane region" description="Helical" evidence="1">
    <location>
        <begin position="414"/>
        <end position="432"/>
    </location>
</feature>
<keyword evidence="1" id="KW-0812">Transmembrane</keyword>
<dbReference type="Pfam" id="PF06123">
    <property type="entry name" value="CreD"/>
    <property type="match status" value="1"/>
</dbReference>
<protein>
    <submittedName>
        <fullName evidence="2">Cell envelope integrity protein CreD</fullName>
    </submittedName>
</protein>